<dbReference type="OrthoDB" id="2121326at2759"/>
<dbReference type="PIRSF" id="PIRSF000077">
    <property type="entry name" value="Thioredoxin"/>
    <property type="match status" value="1"/>
</dbReference>
<evidence type="ECO:0000256" key="1">
    <source>
        <dbReference type="ARBA" id="ARBA00020570"/>
    </source>
</evidence>
<dbReference type="SUPFAM" id="SSF52833">
    <property type="entry name" value="Thioredoxin-like"/>
    <property type="match status" value="1"/>
</dbReference>
<evidence type="ECO:0000313" key="7">
    <source>
        <dbReference type="EMBL" id="KAG7099979.1"/>
    </source>
</evidence>
<dbReference type="Proteomes" id="UP001049176">
    <property type="component" value="Chromosome 1"/>
</dbReference>
<dbReference type="NCBIfam" id="TIGR01068">
    <property type="entry name" value="thioredoxin"/>
    <property type="match status" value="1"/>
</dbReference>
<feature type="domain" description="Thioredoxin" evidence="6">
    <location>
        <begin position="1"/>
        <end position="104"/>
    </location>
</feature>
<dbReference type="KEGG" id="more:E1B28_001772"/>
<proteinExistence type="inferred from homology"/>
<keyword evidence="5" id="KW-0676">Redox-active center</keyword>
<gene>
    <name evidence="7" type="ORF">E1B28_001772</name>
</gene>
<keyword evidence="2 5" id="KW-1015">Disulfide bond</keyword>
<protein>
    <recommendedName>
        <fullName evidence="1 3">Thioredoxin</fullName>
    </recommendedName>
</protein>
<dbReference type="PROSITE" id="PS00194">
    <property type="entry name" value="THIOREDOXIN_1"/>
    <property type="match status" value="1"/>
</dbReference>
<organism evidence="7 8">
    <name type="scientific">Marasmius oreades</name>
    <name type="common">fairy-ring Marasmius</name>
    <dbReference type="NCBI Taxonomy" id="181124"/>
    <lineage>
        <taxon>Eukaryota</taxon>
        <taxon>Fungi</taxon>
        <taxon>Dikarya</taxon>
        <taxon>Basidiomycota</taxon>
        <taxon>Agaricomycotina</taxon>
        <taxon>Agaricomycetes</taxon>
        <taxon>Agaricomycetidae</taxon>
        <taxon>Agaricales</taxon>
        <taxon>Marasmiineae</taxon>
        <taxon>Marasmiaceae</taxon>
        <taxon>Marasmius</taxon>
    </lineage>
</organism>
<name>A0A9P7V4A2_9AGAR</name>
<dbReference type="EMBL" id="CM032181">
    <property type="protein sequence ID" value="KAG7099979.1"/>
    <property type="molecule type" value="Genomic_DNA"/>
</dbReference>
<dbReference type="InterPro" id="IPR013766">
    <property type="entry name" value="Thioredoxin_domain"/>
</dbReference>
<dbReference type="CDD" id="cd02947">
    <property type="entry name" value="TRX_family"/>
    <property type="match status" value="1"/>
</dbReference>
<feature type="active site" description="Nucleophile" evidence="4">
    <location>
        <position position="33"/>
    </location>
</feature>
<evidence type="ECO:0000259" key="6">
    <source>
        <dbReference type="PROSITE" id="PS51352"/>
    </source>
</evidence>
<reference evidence="7" key="1">
    <citation type="journal article" date="2021" name="Genome Biol. Evol.">
        <title>The assembled and annotated genome of the fairy-ring fungus Marasmius oreades.</title>
        <authorList>
            <person name="Hiltunen M."/>
            <person name="Ament-Velasquez S.L."/>
            <person name="Johannesson H."/>
        </authorList>
    </citation>
    <scope>NUCLEOTIDE SEQUENCE</scope>
    <source>
        <strain evidence="7">03SP1</strain>
    </source>
</reference>
<dbReference type="AlphaFoldDB" id="A0A9P7V4A2"/>
<dbReference type="PROSITE" id="PS51352">
    <property type="entry name" value="THIOREDOXIN_2"/>
    <property type="match status" value="1"/>
</dbReference>
<comment type="caution">
    <text evidence="7">The sequence shown here is derived from an EMBL/GenBank/DDBJ whole genome shotgun (WGS) entry which is preliminary data.</text>
</comment>
<evidence type="ECO:0000256" key="5">
    <source>
        <dbReference type="PIRSR" id="PIRSR000077-4"/>
    </source>
</evidence>
<feature type="active site" description="Nucleophile" evidence="4">
    <location>
        <position position="30"/>
    </location>
</feature>
<dbReference type="GeneID" id="66070848"/>
<dbReference type="PRINTS" id="PR00421">
    <property type="entry name" value="THIOREDOXIN"/>
</dbReference>
<feature type="site" description="Deprotonates C-terminal active site Cys" evidence="4">
    <location>
        <position position="24"/>
    </location>
</feature>
<feature type="site" description="Contributes to redox potential value" evidence="4">
    <location>
        <position position="32"/>
    </location>
</feature>
<feature type="site" description="Contributes to redox potential value" evidence="4">
    <location>
        <position position="31"/>
    </location>
</feature>
<feature type="disulfide bond" description="Redox-active" evidence="5">
    <location>
        <begin position="30"/>
        <end position="33"/>
    </location>
</feature>
<evidence type="ECO:0000313" key="8">
    <source>
        <dbReference type="Proteomes" id="UP001049176"/>
    </source>
</evidence>
<dbReference type="GO" id="GO:0015035">
    <property type="term" value="F:protein-disulfide reductase activity"/>
    <property type="evidence" value="ECO:0007669"/>
    <property type="project" value="InterPro"/>
</dbReference>
<dbReference type="InterPro" id="IPR036249">
    <property type="entry name" value="Thioredoxin-like_sf"/>
</dbReference>
<dbReference type="Gene3D" id="3.40.30.10">
    <property type="entry name" value="Glutaredoxin"/>
    <property type="match status" value="1"/>
</dbReference>
<dbReference type="InterPro" id="IPR017937">
    <property type="entry name" value="Thioredoxin_CS"/>
</dbReference>
<comment type="similarity">
    <text evidence="3">Belongs to the thioredoxin family.</text>
</comment>
<dbReference type="RefSeq" id="XP_043016449.1">
    <property type="nucleotide sequence ID" value="XM_043147735.1"/>
</dbReference>
<keyword evidence="8" id="KW-1185">Reference proteome</keyword>
<dbReference type="FunFam" id="3.40.30.10:FF:000245">
    <property type="entry name" value="Thioredoxin"/>
    <property type="match status" value="1"/>
</dbReference>
<dbReference type="Pfam" id="PF00085">
    <property type="entry name" value="Thioredoxin"/>
    <property type="match status" value="1"/>
</dbReference>
<dbReference type="PANTHER" id="PTHR46115">
    <property type="entry name" value="THIOREDOXIN-LIKE PROTEIN 1"/>
    <property type="match status" value="1"/>
</dbReference>
<sequence length="106" mass="12066">MPTEIKSLQEFRNIIDSNEPCIIDFWASWCGPCRMIAPVYEKFSTEHPQLKFYKVDVDAQQEIMQECGIQAMPTFQVYHKGNKISETKGAVPQALLNLVMEGKALA</sequence>
<accession>A0A9P7V4A2</accession>
<evidence type="ECO:0000256" key="4">
    <source>
        <dbReference type="PIRSR" id="PIRSR000077-1"/>
    </source>
</evidence>
<evidence type="ECO:0000256" key="2">
    <source>
        <dbReference type="ARBA" id="ARBA00023157"/>
    </source>
</evidence>
<dbReference type="InterPro" id="IPR005746">
    <property type="entry name" value="Thioredoxin"/>
</dbReference>
<evidence type="ECO:0000256" key="3">
    <source>
        <dbReference type="PIRNR" id="PIRNR000077"/>
    </source>
</evidence>